<organism evidence="2 3">
    <name type="scientific">Talaromyces amestolkiae</name>
    <dbReference type="NCBI Taxonomy" id="1196081"/>
    <lineage>
        <taxon>Eukaryota</taxon>
        <taxon>Fungi</taxon>
        <taxon>Dikarya</taxon>
        <taxon>Ascomycota</taxon>
        <taxon>Pezizomycotina</taxon>
        <taxon>Eurotiomycetes</taxon>
        <taxon>Eurotiomycetidae</taxon>
        <taxon>Eurotiales</taxon>
        <taxon>Trichocomaceae</taxon>
        <taxon>Talaromyces</taxon>
        <taxon>Talaromyces sect. Talaromyces</taxon>
    </lineage>
</organism>
<dbReference type="InterPro" id="IPR036375">
    <property type="entry name" value="Hemopexin-like_dom_sf"/>
</dbReference>
<evidence type="ECO:0000313" key="3">
    <source>
        <dbReference type="Proteomes" id="UP000249363"/>
    </source>
</evidence>
<feature type="repeat" description="Hemopexin" evidence="1">
    <location>
        <begin position="55"/>
        <end position="107"/>
    </location>
</feature>
<dbReference type="EMBL" id="MIKG01000019">
    <property type="protein sequence ID" value="RAO72418.1"/>
    <property type="molecule type" value="Genomic_DNA"/>
</dbReference>
<sequence>MVDAAYYNPNFKQTYFFGGRRYARIKFTPAKNDDQITFGPAKIEDHWPSLKSIGFGTVDAVLPVEGSGDEVYIFHGSRFARVKVVPETKQDEVVGGPWIITERFKSLASAGYDTIDAAMPVPAKRGEAYIFWGVNYVRINVDQDKIVYGPAKLSVEWPALTKSGFDSVDAALPVPEDPKGLTYFFSGDQ</sequence>
<accession>A0A364L9D6</accession>
<evidence type="ECO:0000313" key="2">
    <source>
        <dbReference type="EMBL" id="RAO72418.1"/>
    </source>
</evidence>
<dbReference type="STRING" id="1196081.A0A364L9D6"/>
<protein>
    <recommendedName>
        <fullName evidence="4">Hemopexin</fullName>
    </recommendedName>
</protein>
<dbReference type="GeneID" id="63797644"/>
<dbReference type="RefSeq" id="XP_040736932.1">
    <property type="nucleotide sequence ID" value="XM_040881235.1"/>
</dbReference>
<dbReference type="Proteomes" id="UP000249363">
    <property type="component" value="Unassembled WGS sequence"/>
</dbReference>
<dbReference type="Gene3D" id="2.110.10.10">
    <property type="entry name" value="Hemopexin-like domain"/>
    <property type="match status" value="1"/>
</dbReference>
<feature type="repeat" description="Hemopexin" evidence="1">
    <location>
        <begin position="112"/>
        <end position="160"/>
    </location>
</feature>
<dbReference type="OrthoDB" id="6845681at2759"/>
<comment type="caution">
    <text evidence="2">The sequence shown here is derived from an EMBL/GenBank/DDBJ whole genome shotgun (WGS) entry which is preliminary data.</text>
</comment>
<dbReference type="PROSITE" id="PS51642">
    <property type="entry name" value="HEMOPEXIN_2"/>
    <property type="match status" value="4"/>
</dbReference>
<evidence type="ECO:0000256" key="1">
    <source>
        <dbReference type="PROSITE-ProRule" id="PRU01011"/>
    </source>
</evidence>
<dbReference type="InterPro" id="IPR018487">
    <property type="entry name" value="Hemopexin-like_repeat"/>
</dbReference>
<proteinExistence type="predicted"/>
<dbReference type="AlphaFoldDB" id="A0A364L9D6"/>
<feature type="repeat" description="Hemopexin" evidence="1">
    <location>
        <begin position="1"/>
        <end position="50"/>
    </location>
</feature>
<dbReference type="SMART" id="SM00120">
    <property type="entry name" value="HX"/>
    <property type="match status" value="3"/>
</dbReference>
<evidence type="ECO:0008006" key="4">
    <source>
        <dbReference type="Google" id="ProtNLM"/>
    </source>
</evidence>
<gene>
    <name evidence="2" type="ORF">BHQ10_008430</name>
</gene>
<name>A0A364L9D6_TALAM</name>
<feature type="repeat" description="Hemopexin" evidence="1">
    <location>
        <begin position="165"/>
        <end position="189"/>
    </location>
</feature>
<reference evidence="2 3" key="1">
    <citation type="journal article" date="2017" name="Biotechnol. Biofuels">
        <title>Differential beta-glucosidase expression as a function of carbon source availability in Talaromyces amestolkiae: a genomic and proteomic approach.</title>
        <authorList>
            <person name="de Eugenio L.I."/>
            <person name="Mendez-Liter J.A."/>
            <person name="Nieto-Dominguez M."/>
            <person name="Alonso L."/>
            <person name="Gil-Munoz J."/>
            <person name="Barriuso J."/>
            <person name="Prieto A."/>
            <person name="Martinez M.J."/>
        </authorList>
    </citation>
    <scope>NUCLEOTIDE SEQUENCE [LARGE SCALE GENOMIC DNA]</scope>
    <source>
        <strain evidence="2 3">CIB</strain>
    </source>
</reference>
<dbReference type="SUPFAM" id="SSF50923">
    <property type="entry name" value="Hemopexin-like domain"/>
    <property type="match status" value="1"/>
</dbReference>
<keyword evidence="3" id="KW-1185">Reference proteome</keyword>